<feature type="transmembrane region" description="Helical" evidence="5">
    <location>
        <begin position="155"/>
        <end position="180"/>
    </location>
</feature>
<dbReference type="InterPro" id="IPR051784">
    <property type="entry name" value="Nod_factor_ABC_transporter"/>
</dbReference>
<reference evidence="7 8" key="1">
    <citation type="submission" date="2023-07" db="EMBL/GenBank/DDBJ databases">
        <title>Genomic Encyclopedia of Type Strains, Phase IV (KMG-IV): sequencing the most valuable type-strain genomes for metagenomic binning, comparative biology and taxonomic classification.</title>
        <authorList>
            <person name="Goeker M."/>
        </authorList>
    </citation>
    <scope>NUCLEOTIDE SEQUENCE [LARGE SCALE GENOMIC DNA]</scope>
    <source>
        <strain evidence="7 8">DSM 40573</strain>
    </source>
</reference>
<proteinExistence type="inferred from homology"/>
<comment type="subcellular location">
    <subcellularLocation>
        <location evidence="5">Cell membrane</location>
        <topology evidence="5">Multi-pass membrane protein</topology>
    </subcellularLocation>
    <subcellularLocation>
        <location evidence="1">Membrane</location>
        <topology evidence="1">Multi-pass membrane protein</topology>
    </subcellularLocation>
</comment>
<keyword evidence="5" id="KW-1003">Cell membrane</keyword>
<dbReference type="PROSITE" id="PS51012">
    <property type="entry name" value="ABC_TM2"/>
    <property type="match status" value="1"/>
</dbReference>
<gene>
    <name evidence="7" type="ORF">QO019_000449</name>
</gene>
<comment type="caution">
    <text evidence="7">The sequence shown here is derived from an EMBL/GenBank/DDBJ whole genome shotgun (WGS) entry which is preliminary data.</text>
</comment>
<accession>A0ABU0KBA4</accession>
<evidence type="ECO:0000313" key="8">
    <source>
        <dbReference type="Proteomes" id="UP001236795"/>
    </source>
</evidence>
<evidence type="ECO:0000313" key="7">
    <source>
        <dbReference type="EMBL" id="MDQ0485618.1"/>
    </source>
</evidence>
<feature type="transmembrane region" description="Helical" evidence="5">
    <location>
        <begin position="253"/>
        <end position="272"/>
    </location>
</feature>
<keyword evidence="3 5" id="KW-1133">Transmembrane helix</keyword>
<sequence>MTGTPTTHRPGAGSFPLRRVLAVGVRRGLLEMRQMLRTPREAFSLLSTPLLFVVLSMLLDGDIPGSDVPMAELLVAGGVTTMVVQAGLLSLTQTLAVEREDGTLLRMRAVPHGIPVYLVAKTVVVAVTAVGGGALTLAAGVLVVGSSAPADARHWLILLSVPAVGLLALVPFGAVLGAVLPNAREALGFLMIPMLALMVFSGIYFPVSALPGAVQDAVQAFPLKWTAQGVRAALLPDSALSAETSATWELSKVYAINGAWALMGFLVAPRVLRRMTRRATGTRPQRTEAPA</sequence>
<feature type="domain" description="ABC transmembrane type-2" evidence="6">
    <location>
        <begin position="40"/>
        <end position="275"/>
    </location>
</feature>
<organism evidence="7 8">
    <name type="scientific">Streptomyces thermodiastaticus</name>
    <dbReference type="NCBI Taxonomy" id="44061"/>
    <lineage>
        <taxon>Bacteria</taxon>
        <taxon>Bacillati</taxon>
        <taxon>Actinomycetota</taxon>
        <taxon>Actinomycetes</taxon>
        <taxon>Kitasatosporales</taxon>
        <taxon>Streptomycetaceae</taxon>
        <taxon>Streptomyces</taxon>
    </lineage>
</organism>
<dbReference type="InterPro" id="IPR047817">
    <property type="entry name" value="ABC2_TM_bact-type"/>
</dbReference>
<evidence type="ECO:0000256" key="2">
    <source>
        <dbReference type="ARBA" id="ARBA00022692"/>
    </source>
</evidence>
<dbReference type="PANTHER" id="PTHR43229:SF2">
    <property type="entry name" value="NODULATION PROTEIN J"/>
    <property type="match status" value="1"/>
</dbReference>
<evidence type="ECO:0000256" key="1">
    <source>
        <dbReference type="ARBA" id="ARBA00004141"/>
    </source>
</evidence>
<evidence type="ECO:0000256" key="5">
    <source>
        <dbReference type="RuleBase" id="RU361157"/>
    </source>
</evidence>
<keyword evidence="2 5" id="KW-0812">Transmembrane</keyword>
<dbReference type="EMBL" id="JAUSWC010000002">
    <property type="protein sequence ID" value="MDQ0485618.1"/>
    <property type="molecule type" value="Genomic_DNA"/>
</dbReference>
<dbReference type="InterPro" id="IPR013525">
    <property type="entry name" value="ABC2_TM"/>
</dbReference>
<evidence type="ECO:0000256" key="4">
    <source>
        <dbReference type="ARBA" id="ARBA00023136"/>
    </source>
</evidence>
<feature type="transmembrane region" description="Helical" evidence="5">
    <location>
        <begin position="118"/>
        <end position="143"/>
    </location>
</feature>
<evidence type="ECO:0000256" key="3">
    <source>
        <dbReference type="ARBA" id="ARBA00022989"/>
    </source>
</evidence>
<feature type="transmembrane region" description="Helical" evidence="5">
    <location>
        <begin position="42"/>
        <end position="61"/>
    </location>
</feature>
<feature type="transmembrane region" description="Helical" evidence="5">
    <location>
        <begin position="187"/>
        <end position="207"/>
    </location>
</feature>
<dbReference type="PANTHER" id="PTHR43229">
    <property type="entry name" value="NODULATION PROTEIN J"/>
    <property type="match status" value="1"/>
</dbReference>
<dbReference type="Pfam" id="PF01061">
    <property type="entry name" value="ABC2_membrane"/>
    <property type="match status" value="1"/>
</dbReference>
<dbReference type="RefSeq" id="WP_136238409.1">
    <property type="nucleotide sequence ID" value="NZ_JAUSWC010000002.1"/>
</dbReference>
<keyword evidence="5" id="KW-0813">Transport</keyword>
<dbReference type="Proteomes" id="UP001236795">
    <property type="component" value="Unassembled WGS sequence"/>
</dbReference>
<comment type="similarity">
    <text evidence="5">Belongs to the ABC-2 integral membrane protein family.</text>
</comment>
<keyword evidence="4 5" id="KW-0472">Membrane</keyword>
<evidence type="ECO:0000259" key="6">
    <source>
        <dbReference type="PROSITE" id="PS51012"/>
    </source>
</evidence>
<name>A0ABU0KBA4_9ACTN</name>
<keyword evidence="8" id="KW-1185">Reference proteome</keyword>
<feature type="transmembrane region" description="Helical" evidence="5">
    <location>
        <begin position="73"/>
        <end position="97"/>
    </location>
</feature>
<protein>
    <recommendedName>
        <fullName evidence="5">Transport permease protein</fullName>
    </recommendedName>
</protein>